<dbReference type="OrthoDB" id="2269373at2759"/>
<name>W9CI08_SCLBF</name>
<dbReference type="SMART" id="SM00066">
    <property type="entry name" value="GAL4"/>
    <property type="match status" value="1"/>
</dbReference>
<reference evidence="6 7" key="1">
    <citation type="journal article" date="2014" name="Genome Announc.">
        <title>Draft genome sequence of Sclerotinia borealis, a psychrophilic plant pathogenic fungus.</title>
        <authorList>
            <person name="Mardanov A.V."/>
            <person name="Beletsky A.V."/>
            <person name="Kadnikov V.V."/>
            <person name="Ignatov A.N."/>
            <person name="Ravin N.V."/>
        </authorList>
    </citation>
    <scope>NUCLEOTIDE SEQUENCE [LARGE SCALE GENOMIC DNA]</scope>
    <source>
        <strain evidence="7">F-4157</strain>
    </source>
</reference>
<feature type="region of interest" description="Disordered" evidence="4">
    <location>
        <begin position="649"/>
        <end position="671"/>
    </location>
</feature>
<dbReference type="GO" id="GO:0005634">
    <property type="term" value="C:nucleus"/>
    <property type="evidence" value="ECO:0007669"/>
    <property type="project" value="UniProtKB-SubCell"/>
</dbReference>
<dbReference type="InterPro" id="IPR050613">
    <property type="entry name" value="Sec_Metabolite_Reg"/>
</dbReference>
<feature type="domain" description="Zn(2)-C6 fungal-type" evidence="5">
    <location>
        <begin position="34"/>
        <end position="62"/>
    </location>
</feature>
<keyword evidence="3" id="KW-0539">Nucleus</keyword>
<organism evidence="6 7">
    <name type="scientific">Sclerotinia borealis (strain F-4128)</name>
    <dbReference type="NCBI Taxonomy" id="1432307"/>
    <lineage>
        <taxon>Eukaryota</taxon>
        <taxon>Fungi</taxon>
        <taxon>Dikarya</taxon>
        <taxon>Ascomycota</taxon>
        <taxon>Pezizomycotina</taxon>
        <taxon>Leotiomycetes</taxon>
        <taxon>Helotiales</taxon>
        <taxon>Sclerotiniaceae</taxon>
        <taxon>Sclerotinia</taxon>
    </lineage>
</organism>
<dbReference type="InterPro" id="IPR007219">
    <property type="entry name" value="XnlR_reg_dom"/>
</dbReference>
<gene>
    <name evidence="6" type="ORF">SBOR_4155</name>
</gene>
<dbReference type="HOGENOM" id="CLU_004083_5_0_1"/>
<dbReference type="STRING" id="1432307.W9CI08"/>
<feature type="compositionally biased region" description="Polar residues" evidence="4">
    <location>
        <begin position="15"/>
        <end position="26"/>
    </location>
</feature>
<comment type="subcellular location">
    <subcellularLocation>
        <location evidence="1">Nucleus</location>
    </subcellularLocation>
</comment>
<dbReference type="CDD" id="cd12148">
    <property type="entry name" value="fungal_TF_MHR"/>
    <property type="match status" value="1"/>
</dbReference>
<evidence type="ECO:0000313" key="6">
    <source>
        <dbReference type="EMBL" id="ESZ95501.1"/>
    </source>
</evidence>
<dbReference type="AlphaFoldDB" id="W9CI08"/>
<dbReference type="GO" id="GO:0006351">
    <property type="term" value="P:DNA-templated transcription"/>
    <property type="evidence" value="ECO:0007669"/>
    <property type="project" value="InterPro"/>
</dbReference>
<accession>W9CI08</accession>
<dbReference type="EMBL" id="AYSA01000184">
    <property type="protein sequence ID" value="ESZ95501.1"/>
    <property type="molecule type" value="Genomic_DNA"/>
</dbReference>
<dbReference type="Gene3D" id="4.10.240.10">
    <property type="entry name" value="Zn(2)-C6 fungal-type DNA-binding domain"/>
    <property type="match status" value="1"/>
</dbReference>
<dbReference type="Pfam" id="PF04082">
    <property type="entry name" value="Fungal_trans"/>
    <property type="match status" value="1"/>
</dbReference>
<evidence type="ECO:0000256" key="1">
    <source>
        <dbReference type="ARBA" id="ARBA00004123"/>
    </source>
</evidence>
<evidence type="ECO:0000256" key="3">
    <source>
        <dbReference type="ARBA" id="ARBA00023242"/>
    </source>
</evidence>
<dbReference type="InterPro" id="IPR001138">
    <property type="entry name" value="Zn2Cys6_DnaBD"/>
</dbReference>
<evidence type="ECO:0000256" key="2">
    <source>
        <dbReference type="ARBA" id="ARBA00022723"/>
    </source>
</evidence>
<protein>
    <recommendedName>
        <fullName evidence="5">Zn(2)-C6 fungal-type domain-containing protein</fullName>
    </recommendedName>
</protein>
<dbReference type="PANTHER" id="PTHR31001:SF45">
    <property type="entry name" value="ZN(II)2CYS6 TRANSCRIPTION FACTOR (EUROFUNG)"/>
    <property type="match status" value="1"/>
</dbReference>
<dbReference type="PROSITE" id="PS50048">
    <property type="entry name" value="ZN2_CY6_FUNGAL_2"/>
    <property type="match status" value="1"/>
</dbReference>
<dbReference type="SMART" id="SM00906">
    <property type="entry name" value="Fungal_trans"/>
    <property type="match status" value="1"/>
</dbReference>
<dbReference type="InterPro" id="IPR036864">
    <property type="entry name" value="Zn2-C6_fun-type_DNA-bd_sf"/>
</dbReference>
<feature type="region of interest" description="Disordered" evidence="4">
    <location>
        <begin position="1"/>
        <end position="26"/>
    </location>
</feature>
<dbReference type="SUPFAM" id="SSF57701">
    <property type="entry name" value="Zn2/Cys6 DNA-binding domain"/>
    <property type="match status" value="1"/>
</dbReference>
<sequence>MSKVPLIPPDERISDMSSATSTLTSSQKPRRVLACMLCQQRKVKCDRKHPCSHCVKSRVQCVPATQLPRQRRRRFSERELLDRLRKYENLLRQNNIKFEPLHKDSPVGKESPRVEVQDDSNDEQPKIARANASSSSSTFSSKRVYGATNVWHAMSQEFREPDNYSNSSDDDVREADMKKAWDQISENDNLLFGSRITTVDISTLHPEPVQIFRLWQIYLDNVNSLLKVTHTPSLQGLIIEAASKVMNIKANLEALMFGIYCMSISSLTPEDCQLIFSSSKADLLTRYQFGCQQGLLNSGFLRNRNDRDSLTALFFYLLSIRPNSVPQSLSSMLAVAIRTAQRMGCHSELALSKLPPLEAEMRRRLWWSLVLYDTRVGELSDSKHANLAPTWDCKIPLNVSDSDFHTEMKDPPQIQGKPTESIFAVVRSELGDLIRNTKFHFDFNNPALKPAAKDIHHDPTTEGSELAKLEKIIEEKYLQFCDPENPLHFMTIWTTRMSLAKWHLVEHWHYSGKNYSSKVGIVRDTTISHALTMLECDTKLMTSPLSKGFIWLSYMYFPFPAYFQIVQNLKRRPLSPQAEQAWEAMTANSEARFNTLLYDEIPGPFFNIFAKIIVQAWEVRELAFAQMGQVVLEPGLVVSIRRRMAESVRSAGEGERAGERAGVGGEDRDGDEFSMVAPVGFYGMGDEYGYAGLGMESGSGSGTYNDMSGLGLMDGEINQLDWSAMDWNALNMQTGGTGPLPY</sequence>
<evidence type="ECO:0000313" key="7">
    <source>
        <dbReference type="Proteomes" id="UP000019487"/>
    </source>
</evidence>
<dbReference type="GO" id="GO:0003677">
    <property type="term" value="F:DNA binding"/>
    <property type="evidence" value="ECO:0007669"/>
    <property type="project" value="InterPro"/>
</dbReference>
<keyword evidence="7" id="KW-1185">Reference proteome</keyword>
<proteinExistence type="predicted"/>
<dbReference type="Pfam" id="PF00172">
    <property type="entry name" value="Zn_clus"/>
    <property type="match status" value="1"/>
</dbReference>
<dbReference type="CDD" id="cd00067">
    <property type="entry name" value="GAL4"/>
    <property type="match status" value="1"/>
</dbReference>
<feature type="compositionally biased region" description="Basic and acidic residues" evidence="4">
    <location>
        <begin position="99"/>
        <end position="116"/>
    </location>
</feature>
<dbReference type="GO" id="GO:0000981">
    <property type="term" value="F:DNA-binding transcription factor activity, RNA polymerase II-specific"/>
    <property type="evidence" value="ECO:0007669"/>
    <property type="project" value="InterPro"/>
</dbReference>
<keyword evidence="2" id="KW-0479">Metal-binding</keyword>
<evidence type="ECO:0000256" key="4">
    <source>
        <dbReference type="SAM" id="MobiDB-lite"/>
    </source>
</evidence>
<feature type="region of interest" description="Disordered" evidence="4">
    <location>
        <begin position="99"/>
        <end position="139"/>
    </location>
</feature>
<evidence type="ECO:0000259" key="5">
    <source>
        <dbReference type="PROSITE" id="PS50048"/>
    </source>
</evidence>
<dbReference type="PANTHER" id="PTHR31001">
    <property type="entry name" value="UNCHARACTERIZED TRANSCRIPTIONAL REGULATORY PROTEIN"/>
    <property type="match status" value="1"/>
</dbReference>
<dbReference type="GO" id="GO:0008270">
    <property type="term" value="F:zinc ion binding"/>
    <property type="evidence" value="ECO:0007669"/>
    <property type="project" value="InterPro"/>
</dbReference>
<dbReference type="Proteomes" id="UP000019487">
    <property type="component" value="Unassembled WGS sequence"/>
</dbReference>
<comment type="caution">
    <text evidence="6">The sequence shown here is derived from an EMBL/GenBank/DDBJ whole genome shotgun (WGS) entry which is preliminary data.</text>
</comment>